<protein>
    <submittedName>
        <fullName evidence="2">Uncharacterized protein</fullName>
    </submittedName>
</protein>
<comment type="caution">
    <text evidence="2">The sequence shown here is derived from an EMBL/GenBank/DDBJ whole genome shotgun (WGS) entry which is preliminary data.</text>
</comment>
<proteinExistence type="predicted"/>
<feature type="region of interest" description="Disordered" evidence="1">
    <location>
        <begin position="95"/>
        <end position="122"/>
    </location>
</feature>
<reference evidence="2 3" key="1">
    <citation type="submission" date="2023-03" db="EMBL/GenBank/DDBJ databases">
        <title>WGS of Gossypium arboreum.</title>
        <authorList>
            <person name="Yu D."/>
        </authorList>
    </citation>
    <scope>NUCLEOTIDE SEQUENCE [LARGE SCALE GENOMIC DNA]</scope>
    <source>
        <tissue evidence="2">Leaf</tissue>
    </source>
</reference>
<accession>A0ABR0MTA4</accession>
<evidence type="ECO:0000313" key="2">
    <source>
        <dbReference type="EMBL" id="KAK5777207.1"/>
    </source>
</evidence>
<sequence>MNFRGKNFADEKEFEHNWGSELTQSYPNPNLIPIGYGSRQVIKGIDKCSNLDIRVLVGTNCGKGPMELQEDDENDPLISLEGKKHQYMVNDLVHPSSNASVSSSHDISATLQDKAVGYNEDP</sequence>
<dbReference type="Proteomes" id="UP001358586">
    <property type="component" value="Chromosome 12"/>
</dbReference>
<gene>
    <name evidence="2" type="ORF">PVK06_045174</name>
</gene>
<feature type="compositionally biased region" description="Low complexity" evidence="1">
    <location>
        <begin position="96"/>
        <end position="108"/>
    </location>
</feature>
<dbReference type="EMBL" id="JARKNE010000012">
    <property type="protein sequence ID" value="KAK5777207.1"/>
    <property type="molecule type" value="Genomic_DNA"/>
</dbReference>
<keyword evidence="3" id="KW-1185">Reference proteome</keyword>
<name>A0ABR0MTA4_GOSAR</name>
<evidence type="ECO:0000313" key="3">
    <source>
        <dbReference type="Proteomes" id="UP001358586"/>
    </source>
</evidence>
<organism evidence="2 3">
    <name type="scientific">Gossypium arboreum</name>
    <name type="common">Tree cotton</name>
    <name type="synonym">Gossypium nanking</name>
    <dbReference type="NCBI Taxonomy" id="29729"/>
    <lineage>
        <taxon>Eukaryota</taxon>
        <taxon>Viridiplantae</taxon>
        <taxon>Streptophyta</taxon>
        <taxon>Embryophyta</taxon>
        <taxon>Tracheophyta</taxon>
        <taxon>Spermatophyta</taxon>
        <taxon>Magnoliopsida</taxon>
        <taxon>eudicotyledons</taxon>
        <taxon>Gunneridae</taxon>
        <taxon>Pentapetalae</taxon>
        <taxon>rosids</taxon>
        <taxon>malvids</taxon>
        <taxon>Malvales</taxon>
        <taxon>Malvaceae</taxon>
        <taxon>Malvoideae</taxon>
        <taxon>Gossypium</taxon>
    </lineage>
</organism>
<evidence type="ECO:0000256" key="1">
    <source>
        <dbReference type="SAM" id="MobiDB-lite"/>
    </source>
</evidence>